<comment type="cofactor">
    <cofactor evidence="1">
        <name>FAD</name>
        <dbReference type="ChEBI" id="CHEBI:57692"/>
    </cofactor>
</comment>
<dbReference type="Pfam" id="PF22780">
    <property type="entry name" value="HI0933_like_1st"/>
    <property type="match status" value="1"/>
</dbReference>
<dbReference type="Pfam" id="PF03486">
    <property type="entry name" value="HI0933_like"/>
    <property type="match status" value="1"/>
</dbReference>
<dbReference type="InterPro" id="IPR057661">
    <property type="entry name" value="RsdA/BaiN/AoA(So)_Rossmann"/>
</dbReference>
<keyword evidence="3" id="KW-0274">FAD</keyword>
<sequence length="448" mass="48204">MNLSHSASPCFFDGVAIVGAGPAGLMAAETLARQGVAVQVFDAMPTVGRKFLLAGKGGLNLTHSEPATDFVTRFGPRQTQLQPWLQQFGADQVRAWAQGLGVETFVGSSGRVFPSSMKAAPLLRAWLQRLRHLGVQFQMRHRWMGWSPNGALCFNTPTGNLEIQARAVVLALGGASWSRLGSDGAWAPWLQAQGVNVAPLRPANCGFDVLHQAALGQETRRECLRELLGQSSAVGWTAHFSSRFAGQPFKSVALDFRDSAGRHFQRRGEFVATATGVEGSLVYAVSALLRDEIETHGSATFHLDLLPDHTPERVLAEVRHPRGTRSLSSHLKSRLGLEGIKMGILYEQLGKEQVHEPLVLATAIKALPITVVATRPIDEAISTAGGVALEDLDEHLMLRQCPGVFCAGEMLDWEAPTGGYLLTASMSTGVHAGQGAARWIAAQRTPTT</sequence>
<evidence type="ECO:0000256" key="1">
    <source>
        <dbReference type="ARBA" id="ARBA00001974"/>
    </source>
</evidence>
<organism evidence="6 7">
    <name type="scientific">Giesbergeria sinuosa</name>
    <dbReference type="NCBI Taxonomy" id="80883"/>
    <lineage>
        <taxon>Bacteria</taxon>
        <taxon>Pseudomonadati</taxon>
        <taxon>Pseudomonadota</taxon>
        <taxon>Betaproteobacteria</taxon>
        <taxon>Burkholderiales</taxon>
        <taxon>Comamonadaceae</taxon>
        <taxon>Giesbergeria</taxon>
    </lineage>
</organism>
<feature type="domain" description="RsdA/BaiN/AoA(So)-like insert" evidence="5">
    <location>
        <begin position="236"/>
        <end position="382"/>
    </location>
</feature>
<reference evidence="7" key="1">
    <citation type="journal article" date="2019" name="Int. J. Syst. Evol. Microbiol.">
        <title>The Global Catalogue of Microorganisms (GCM) 10K type strain sequencing project: providing services to taxonomists for standard genome sequencing and annotation.</title>
        <authorList>
            <consortium name="The Broad Institute Genomics Platform"/>
            <consortium name="The Broad Institute Genome Sequencing Center for Infectious Disease"/>
            <person name="Wu L."/>
            <person name="Ma J."/>
        </authorList>
    </citation>
    <scope>NUCLEOTIDE SEQUENCE [LARGE SCALE GENOMIC DNA]</scope>
    <source>
        <strain evidence="7">CCUG 49452</strain>
    </source>
</reference>
<evidence type="ECO:0000256" key="3">
    <source>
        <dbReference type="ARBA" id="ARBA00022827"/>
    </source>
</evidence>
<proteinExistence type="predicted"/>
<dbReference type="InterPro" id="IPR023166">
    <property type="entry name" value="BaiN-like_dom_sf"/>
</dbReference>
<evidence type="ECO:0000259" key="5">
    <source>
        <dbReference type="Pfam" id="PF22780"/>
    </source>
</evidence>
<gene>
    <name evidence="6" type="ORF">ACFO6X_06955</name>
</gene>
<dbReference type="PANTHER" id="PTHR42887:SF1">
    <property type="entry name" value="BLR3961 PROTEIN"/>
    <property type="match status" value="1"/>
</dbReference>
<accession>A0ABV9QDH6</accession>
<dbReference type="EMBL" id="JBHSHJ010000004">
    <property type="protein sequence ID" value="MFC4788722.1"/>
    <property type="molecule type" value="Genomic_DNA"/>
</dbReference>
<dbReference type="Gene3D" id="3.50.50.60">
    <property type="entry name" value="FAD/NAD(P)-binding domain"/>
    <property type="match status" value="1"/>
</dbReference>
<feature type="domain" description="RsdA/BaiN/AoA(So)-like Rossmann fold-like" evidence="4">
    <location>
        <begin position="15"/>
        <end position="434"/>
    </location>
</feature>
<dbReference type="SUPFAM" id="SSF160996">
    <property type="entry name" value="HI0933 insert domain-like"/>
    <property type="match status" value="1"/>
</dbReference>
<dbReference type="PRINTS" id="PR00419">
    <property type="entry name" value="ADXRDTASE"/>
</dbReference>
<dbReference type="InterPro" id="IPR004792">
    <property type="entry name" value="BaiN-like"/>
</dbReference>
<evidence type="ECO:0000313" key="6">
    <source>
        <dbReference type="EMBL" id="MFC4788722.1"/>
    </source>
</evidence>
<dbReference type="SUPFAM" id="SSF51905">
    <property type="entry name" value="FAD/NAD(P)-binding domain"/>
    <property type="match status" value="1"/>
</dbReference>
<dbReference type="InterPro" id="IPR022460">
    <property type="entry name" value="Flavoprotein_PP4765"/>
</dbReference>
<evidence type="ECO:0000256" key="2">
    <source>
        <dbReference type="ARBA" id="ARBA00022630"/>
    </source>
</evidence>
<dbReference type="NCBIfam" id="TIGR03862">
    <property type="entry name" value="flavo_PP4765"/>
    <property type="match status" value="2"/>
</dbReference>
<dbReference type="RefSeq" id="WP_382431422.1">
    <property type="nucleotide sequence ID" value="NZ_JBHSHJ010000004.1"/>
</dbReference>
<evidence type="ECO:0000313" key="7">
    <source>
        <dbReference type="Proteomes" id="UP001596001"/>
    </source>
</evidence>
<keyword evidence="2" id="KW-0285">Flavoprotein</keyword>
<evidence type="ECO:0000259" key="4">
    <source>
        <dbReference type="Pfam" id="PF03486"/>
    </source>
</evidence>
<dbReference type="PANTHER" id="PTHR42887">
    <property type="entry name" value="OS12G0638800 PROTEIN"/>
    <property type="match status" value="1"/>
</dbReference>
<dbReference type="Gene3D" id="1.10.8.260">
    <property type="entry name" value="HI0933 insert domain-like"/>
    <property type="match status" value="1"/>
</dbReference>
<comment type="caution">
    <text evidence="6">The sequence shown here is derived from an EMBL/GenBank/DDBJ whole genome shotgun (WGS) entry which is preliminary data.</text>
</comment>
<dbReference type="Gene3D" id="2.40.30.10">
    <property type="entry name" value="Translation factors"/>
    <property type="match status" value="1"/>
</dbReference>
<keyword evidence="7" id="KW-1185">Reference proteome</keyword>
<protein>
    <submittedName>
        <fullName evidence="6">TIGR03862 family flavoprotein</fullName>
    </submittedName>
</protein>
<dbReference type="InterPro" id="IPR036188">
    <property type="entry name" value="FAD/NAD-bd_sf"/>
</dbReference>
<dbReference type="InterPro" id="IPR055178">
    <property type="entry name" value="RsdA/BaiN/AoA(So)-like_dom"/>
</dbReference>
<dbReference type="Proteomes" id="UP001596001">
    <property type="component" value="Unassembled WGS sequence"/>
</dbReference>
<name>A0ABV9QDH6_9BURK</name>